<keyword evidence="2" id="KW-1185">Reference proteome</keyword>
<dbReference type="PANTHER" id="PTHR46586">
    <property type="entry name" value="ANKYRIN REPEAT-CONTAINING PROTEIN"/>
    <property type="match status" value="1"/>
</dbReference>
<dbReference type="OrthoDB" id="194358at2759"/>
<dbReference type="AlphaFoldDB" id="A0A8T1VW70"/>
<comment type="caution">
    <text evidence="1">The sequence shown here is derived from an EMBL/GenBank/DDBJ whole genome shotgun (WGS) entry which is preliminary data.</text>
</comment>
<name>A0A8T1VW70_9STRA</name>
<evidence type="ECO:0000313" key="2">
    <source>
        <dbReference type="Proteomes" id="UP000694044"/>
    </source>
</evidence>
<reference evidence="1" key="1">
    <citation type="submission" date="2021-02" db="EMBL/GenBank/DDBJ databases">
        <authorList>
            <person name="Palmer J.M."/>
        </authorList>
    </citation>
    <scope>NUCLEOTIDE SEQUENCE</scope>
    <source>
        <strain evidence="1">SCRP734</strain>
    </source>
</reference>
<dbReference type="InterPro" id="IPR052050">
    <property type="entry name" value="SecEffector_AnkRepeat"/>
</dbReference>
<gene>
    <name evidence="1" type="ORF">PHYPSEUDO_002798</name>
</gene>
<dbReference type="Proteomes" id="UP000694044">
    <property type="component" value="Unassembled WGS sequence"/>
</dbReference>
<protein>
    <submittedName>
        <fullName evidence="1">Uncharacterized protein</fullName>
    </submittedName>
</protein>
<proteinExistence type="predicted"/>
<accession>A0A8T1VW70</accession>
<dbReference type="PANTHER" id="PTHR46586:SF3">
    <property type="entry name" value="ANKYRIN REPEAT-CONTAINING PROTEIN"/>
    <property type="match status" value="1"/>
</dbReference>
<evidence type="ECO:0000313" key="1">
    <source>
        <dbReference type="EMBL" id="KAG7384269.1"/>
    </source>
</evidence>
<organism evidence="1 2">
    <name type="scientific">Phytophthora pseudosyringae</name>
    <dbReference type="NCBI Taxonomy" id="221518"/>
    <lineage>
        <taxon>Eukaryota</taxon>
        <taxon>Sar</taxon>
        <taxon>Stramenopiles</taxon>
        <taxon>Oomycota</taxon>
        <taxon>Peronosporomycetes</taxon>
        <taxon>Peronosporales</taxon>
        <taxon>Peronosporaceae</taxon>
        <taxon>Phytophthora</taxon>
    </lineage>
</organism>
<dbReference type="EMBL" id="JAGDFM010000152">
    <property type="protein sequence ID" value="KAG7384269.1"/>
    <property type="molecule type" value="Genomic_DNA"/>
</dbReference>
<sequence>MPLALEAEASLRAFAEAKLPLDALGRVFSFAWTLREALAAELADVVAVLLATRDAPCAPGLADSVAASGQLHMLQILHRFRAEGFSTDAMDGAARGGHLDMVHFLHLNRSEGCTSRALDDALEAQHFKVVRFLVQHRPEKWSGRAARWAAENDDLQAVRDILGRNRDAPTAEAKVVAYKQKQTEMLKVLYEEGSDARPSYTLVYACADSDLEMAKYLTARGEGFVKSAMSEAIAAGSLEIVKHLHENAPPQRYTEASRVVPIQEAALKGQLKVVDFLIRNCPANCNIAHAVKLARQRKCQAVLDLLEPHMPA</sequence>